<dbReference type="AlphaFoldDB" id="A0A374MZA6"/>
<evidence type="ECO:0000313" key="1">
    <source>
        <dbReference type="EMBL" id="RGI76100.1"/>
    </source>
</evidence>
<accession>A0A374MZA6</accession>
<dbReference type="Proteomes" id="UP000262524">
    <property type="component" value="Unassembled WGS sequence"/>
</dbReference>
<comment type="caution">
    <text evidence="1">The sequence shown here is derived from an EMBL/GenBank/DDBJ whole genome shotgun (WGS) entry which is preliminary data.</text>
</comment>
<organism evidence="1 2">
    <name type="scientific">Anaerobutyricum hallii</name>
    <dbReference type="NCBI Taxonomy" id="39488"/>
    <lineage>
        <taxon>Bacteria</taxon>
        <taxon>Bacillati</taxon>
        <taxon>Bacillota</taxon>
        <taxon>Clostridia</taxon>
        <taxon>Lachnospirales</taxon>
        <taxon>Lachnospiraceae</taxon>
        <taxon>Anaerobutyricum</taxon>
    </lineage>
</organism>
<reference evidence="1 2" key="1">
    <citation type="submission" date="2018-08" db="EMBL/GenBank/DDBJ databases">
        <title>A genome reference for cultivated species of the human gut microbiota.</title>
        <authorList>
            <person name="Zou Y."/>
            <person name="Xue W."/>
            <person name="Luo G."/>
        </authorList>
    </citation>
    <scope>NUCLEOTIDE SEQUENCE [LARGE SCALE GENOMIC DNA]</scope>
    <source>
        <strain evidence="1 2">TM10-1AC</strain>
    </source>
</reference>
<gene>
    <name evidence="1" type="ORF">DXD91_15540</name>
</gene>
<sequence>MINDAAHKAYVAHRAAFADGWTEGSITEAWMDEDHHLCVRYQSGRWWHYEIDKSGNWVWW</sequence>
<protein>
    <submittedName>
        <fullName evidence="1">Uncharacterized protein</fullName>
    </submittedName>
</protein>
<dbReference type="EMBL" id="QSOE01000198">
    <property type="protein sequence ID" value="RGI76100.1"/>
    <property type="molecule type" value="Genomic_DNA"/>
</dbReference>
<proteinExistence type="predicted"/>
<name>A0A374MZA6_9FIRM</name>
<evidence type="ECO:0000313" key="2">
    <source>
        <dbReference type="Proteomes" id="UP000262524"/>
    </source>
</evidence>